<keyword evidence="4" id="KW-1185">Reference proteome</keyword>
<dbReference type="Pfam" id="PF09322">
    <property type="entry name" value="DUF1979"/>
    <property type="match status" value="1"/>
</dbReference>
<feature type="compositionally biased region" description="Acidic residues" evidence="1">
    <location>
        <begin position="193"/>
        <end position="205"/>
    </location>
</feature>
<evidence type="ECO:0000313" key="3">
    <source>
        <dbReference type="EMBL" id="KAG2560343.1"/>
    </source>
</evidence>
<name>A0A8T0PEN6_PANVG</name>
<dbReference type="Proteomes" id="UP000823388">
    <property type="component" value="Chromosome 8K"/>
</dbReference>
<gene>
    <name evidence="3" type="ORF">PVAP13_8KG059796</name>
</gene>
<evidence type="ECO:0000256" key="1">
    <source>
        <dbReference type="SAM" id="MobiDB-lite"/>
    </source>
</evidence>
<proteinExistence type="predicted"/>
<reference evidence="3" key="1">
    <citation type="submission" date="2020-05" db="EMBL/GenBank/DDBJ databases">
        <title>WGS assembly of Panicum virgatum.</title>
        <authorList>
            <person name="Lovell J.T."/>
            <person name="Jenkins J."/>
            <person name="Shu S."/>
            <person name="Juenger T.E."/>
            <person name="Schmutz J."/>
        </authorList>
    </citation>
    <scope>NUCLEOTIDE SEQUENCE</scope>
    <source>
        <strain evidence="3">AP13</strain>
    </source>
</reference>
<feature type="region of interest" description="Disordered" evidence="1">
    <location>
        <begin position="181"/>
        <end position="212"/>
    </location>
</feature>
<dbReference type="EMBL" id="CM029051">
    <property type="protein sequence ID" value="KAG2560343.1"/>
    <property type="molecule type" value="Genomic_DNA"/>
</dbReference>
<comment type="caution">
    <text evidence="3">The sequence shown here is derived from an EMBL/GenBank/DDBJ whole genome shotgun (WGS) entry which is preliminary data.</text>
</comment>
<protein>
    <recommendedName>
        <fullName evidence="2">Transposase MuDR N-terminal domain-containing protein</fullName>
    </recommendedName>
</protein>
<dbReference type="AlphaFoldDB" id="A0A8T0PEN6"/>
<dbReference type="InterPro" id="IPR015401">
    <property type="entry name" value="Transposase_MuDR_N"/>
</dbReference>
<feature type="domain" description="Transposase MuDR N-terminal" evidence="2">
    <location>
        <begin position="1"/>
        <end position="55"/>
    </location>
</feature>
<sequence>MSDDLYFQVFYGSGEVRYGPEGVDLSEFSSITKKIPRARERTWISISNWLFKAFGLSRDEHEISVMAVVSRREPVFWELLPLEGTQNWRNYVNISSSRGLPLVLFVQAFEKISFRTEAGGDHEGQGDIVSEETETMHESHEEDGELEILEDDRHAAHEPRQATGQADEGENIPEIVEEFQREGEEQHNAMNDDSSDDDDDDDDEDYHAPHNWSGYEFSKLSVNEGEAVSWEYRQNEVCIGSVYANSDNMKEAIKRWSTLSLQR</sequence>
<organism evidence="3 4">
    <name type="scientific">Panicum virgatum</name>
    <name type="common">Blackwell switchgrass</name>
    <dbReference type="NCBI Taxonomy" id="38727"/>
    <lineage>
        <taxon>Eukaryota</taxon>
        <taxon>Viridiplantae</taxon>
        <taxon>Streptophyta</taxon>
        <taxon>Embryophyta</taxon>
        <taxon>Tracheophyta</taxon>
        <taxon>Spermatophyta</taxon>
        <taxon>Magnoliopsida</taxon>
        <taxon>Liliopsida</taxon>
        <taxon>Poales</taxon>
        <taxon>Poaceae</taxon>
        <taxon>PACMAD clade</taxon>
        <taxon>Panicoideae</taxon>
        <taxon>Panicodae</taxon>
        <taxon>Paniceae</taxon>
        <taxon>Panicinae</taxon>
        <taxon>Panicum</taxon>
        <taxon>Panicum sect. Hiantes</taxon>
    </lineage>
</organism>
<evidence type="ECO:0000259" key="2">
    <source>
        <dbReference type="Pfam" id="PF09322"/>
    </source>
</evidence>
<feature type="non-terminal residue" evidence="3">
    <location>
        <position position="263"/>
    </location>
</feature>
<accession>A0A8T0PEN6</accession>
<evidence type="ECO:0000313" key="4">
    <source>
        <dbReference type="Proteomes" id="UP000823388"/>
    </source>
</evidence>